<evidence type="ECO:0000256" key="2">
    <source>
        <dbReference type="ARBA" id="ARBA00022723"/>
    </source>
</evidence>
<dbReference type="SUPFAM" id="SSF57667">
    <property type="entry name" value="beta-beta-alpha zinc fingers"/>
    <property type="match status" value="1"/>
</dbReference>
<dbReference type="PROSITE" id="PS00028">
    <property type="entry name" value="ZINC_FINGER_C2H2_1"/>
    <property type="match status" value="1"/>
</dbReference>
<keyword evidence="6" id="KW-0539">Nucleus</keyword>
<keyword evidence="2" id="KW-0479">Metal-binding</keyword>
<dbReference type="EMBL" id="MU853352">
    <property type="protein sequence ID" value="KAK4110182.1"/>
    <property type="molecule type" value="Genomic_DNA"/>
</dbReference>
<feature type="region of interest" description="Disordered" evidence="8">
    <location>
        <begin position="56"/>
        <end position="90"/>
    </location>
</feature>
<organism evidence="10 11">
    <name type="scientific">Canariomyces notabilis</name>
    <dbReference type="NCBI Taxonomy" id="2074819"/>
    <lineage>
        <taxon>Eukaryota</taxon>
        <taxon>Fungi</taxon>
        <taxon>Dikarya</taxon>
        <taxon>Ascomycota</taxon>
        <taxon>Pezizomycotina</taxon>
        <taxon>Sordariomycetes</taxon>
        <taxon>Sordariomycetidae</taxon>
        <taxon>Sordariales</taxon>
        <taxon>Chaetomiaceae</taxon>
        <taxon>Canariomyces</taxon>
    </lineage>
</organism>
<dbReference type="GO" id="GO:0000978">
    <property type="term" value="F:RNA polymerase II cis-regulatory region sequence-specific DNA binding"/>
    <property type="evidence" value="ECO:0007669"/>
    <property type="project" value="InterPro"/>
</dbReference>
<evidence type="ECO:0000256" key="1">
    <source>
        <dbReference type="ARBA" id="ARBA00004123"/>
    </source>
</evidence>
<evidence type="ECO:0000256" key="5">
    <source>
        <dbReference type="ARBA" id="ARBA00022833"/>
    </source>
</evidence>
<reference evidence="10" key="1">
    <citation type="journal article" date="2023" name="Mol. Phylogenet. Evol.">
        <title>Genome-scale phylogeny and comparative genomics of the fungal order Sordariales.</title>
        <authorList>
            <person name="Hensen N."/>
            <person name="Bonometti L."/>
            <person name="Westerberg I."/>
            <person name="Brannstrom I.O."/>
            <person name="Guillou S."/>
            <person name="Cros-Aarteil S."/>
            <person name="Calhoun S."/>
            <person name="Haridas S."/>
            <person name="Kuo A."/>
            <person name="Mondo S."/>
            <person name="Pangilinan J."/>
            <person name="Riley R."/>
            <person name="LaButti K."/>
            <person name="Andreopoulos B."/>
            <person name="Lipzen A."/>
            <person name="Chen C."/>
            <person name="Yan M."/>
            <person name="Daum C."/>
            <person name="Ng V."/>
            <person name="Clum A."/>
            <person name="Steindorff A."/>
            <person name="Ohm R.A."/>
            <person name="Martin F."/>
            <person name="Silar P."/>
            <person name="Natvig D.O."/>
            <person name="Lalanne C."/>
            <person name="Gautier V."/>
            <person name="Ament-Velasquez S.L."/>
            <person name="Kruys A."/>
            <person name="Hutchinson M.I."/>
            <person name="Powell A.J."/>
            <person name="Barry K."/>
            <person name="Miller A.N."/>
            <person name="Grigoriev I.V."/>
            <person name="Debuchy R."/>
            <person name="Gladieux P."/>
            <person name="Hiltunen Thoren M."/>
            <person name="Johannesson H."/>
        </authorList>
    </citation>
    <scope>NUCLEOTIDE SEQUENCE</scope>
    <source>
        <strain evidence="10">CBS 508.74</strain>
    </source>
</reference>
<evidence type="ECO:0000256" key="6">
    <source>
        <dbReference type="ARBA" id="ARBA00023242"/>
    </source>
</evidence>
<dbReference type="InterPro" id="IPR013087">
    <property type="entry name" value="Znf_C2H2_type"/>
</dbReference>
<feature type="region of interest" description="Disordered" evidence="8">
    <location>
        <begin position="281"/>
        <end position="301"/>
    </location>
</feature>
<comment type="caution">
    <text evidence="10">The sequence shown here is derived from an EMBL/GenBank/DDBJ whole genome shotgun (WGS) entry which is preliminary data.</text>
</comment>
<keyword evidence="5" id="KW-0862">Zinc</keyword>
<name>A0AAN6QPM7_9PEZI</name>
<reference evidence="10" key="2">
    <citation type="submission" date="2023-05" db="EMBL/GenBank/DDBJ databases">
        <authorList>
            <consortium name="Lawrence Berkeley National Laboratory"/>
            <person name="Steindorff A."/>
            <person name="Hensen N."/>
            <person name="Bonometti L."/>
            <person name="Westerberg I."/>
            <person name="Brannstrom I.O."/>
            <person name="Guillou S."/>
            <person name="Cros-Aarteil S."/>
            <person name="Calhoun S."/>
            <person name="Haridas S."/>
            <person name="Kuo A."/>
            <person name="Mondo S."/>
            <person name="Pangilinan J."/>
            <person name="Riley R."/>
            <person name="Labutti K."/>
            <person name="Andreopoulos B."/>
            <person name="Lipzen A."/>
            <person name="Chen C."/>
            <person name="Yanf M."/>
            <person name="Daum C."/>
            <person name="Ng V."/>
            <person name="Clum A."/>
            <person name="Ohm R."/>
            <person name="Martin F."/>
            <person name="Silar P."/>
            <person name="Natvig D."/>
            <person name="Lalanne C."/>
            <person name="Gautier V."/>
            <person name="Ament-Velasquez S.L."/>
            <person name="Kruys A."/>
            <person name="Hutchinson M.I."/>
            <person name="Powell A.J."/>
            <person name="Barry K."/>
            <person name="Miller A.N."/>
            <person name="Grigoriev I.V."/>
            <person name="Debuchy R."/>
            <person name="Gladieux P."/>
            <person name="Thoren M.H."/>
            <person name="Johannesson H."/>
        </authorList>
    </citation>
    <scope>NUCLEOTIDE SEQUENCE</scope>
    <source>
        <strain evidence="10">CBS 508.74</strain>
    </source>
</reference>
<dbReference type="GO" id="GO:0005634">
    <property type="term" value="C:nucleus"/>
    <property type="evidence" value="ECO:0007669"/>
    <property type="project" value="UniProtKB-SubCell"/>
</dbReference>
<dbReference type="AlphaFoldDB" id="A0AAN6QPM7"/>
<sequence>MEGTPDGSASSAPLYDRQHHPYQSLATPLYTLLPQNAGRDGTYVPGMRNNTYSQHPYPSALSRMMPQSTTAAPPPQPIDPAPATVGSQAPGVLRPMHVRGVMPQPAINSLYGQGPLMPRASTMPDSNPPTHVVGSQDRRGILPSIPGTPAALTVGMTQAKNQTFQKNTDGRFPCPECTKTYGFEKHLKRHLLNHSGERPYTCILCYYNFTRSDILKRHFAKCAERHGNPTGASHLSHPQARTKKNAAARQNPAGVEGDVNHMQWIASPSCQNKDADSYPGWPAFDSDSMSRDSGARFVGPL</sequence>
<dbReference type="InterPro" id="IPR036236">
    <property type="entry name" value="Znf_C2H2_sf"/>
</dbReference>
<dbReference type="PANTHER" id="PTHR40626:SF12">
    <property type="entry name" value="RFEC"/>
    <property type="match status" value="1"/>
</dbReference>
<comment type="subcellular location">
    <subcellularLocation>
        <location evidence="1">Nucleus</location>
    </subcellularLocation>
</comment>
<protein>
    <recommendedName>
        <fullName evidence="9">C2H2-type domain-containing protein</fullName>
    </recommendedName>
</protein>
<dbReference type="Gene3D" id="3.30.160.60">
    <property type="entry name" value="Classic Zinc Finger"/>
    <property type="match status" value="2"/>
</dbReference>
<dbReference type="SMART" id="SM00355">
    <property type="entry name" value="ZnF_C2H2"/>
    <property type="match status" value="2"/>
</dbReference>
<evidence type="ECO:0000313" key="10">
    <source>
        <dbReference type="EMBL" id="KAK4110182.1"/>
    </source>
</evidence>
<feature type="region of interest" description="Disordered" evidence="8">
    <location>
        <begin position="228"/>
        <end position="252"/>
    </location>
</feature>
<dbReference type="GO" id="GO:0008270">
    <property type="term" value="F:zinc ion binding"/>
    <property type="evidence" value="ECO:0007669"/>
    <property type="project" value="UniProtKB-KW"/>
</dbReference>
<dbReference type="PROSITE" id="PS50157">
    <property type="entry name" value="ZINC_FINGER_C2H2_2"/>
    <property type="match status" value="1"/>
</dbReference>
<keyword evidence="4 7" id="KW-0863">Zinc-finger</keyword>
<dbReference type="RefSeq" id="XP_064667752.1">
    <property type="nucleotide sequence ID" value="XM_064818011.1"/>
</dbReference>
<evidence type="ECO:0000313" key="11">
    <source>
        <dbReference type="Proteomes" id="UP001302812"/>
    </source>
</evidence>
<feature type="domain" description="C2H2-type" evidence="9">
    <location>
        <begin position="172"/>
        <end position="199"/>
    </location>
</feature>
<keyword evidence="3" id="KW-0677">Repeat</keyword>
<dbReference type="FunFam" id="3.30.160.60:FF:000100">
    <property type="entry name" value="Zinc finger 45-like"/>
    <property type="match status" value="1"/>
</dbReference>
<dbReference type="PANTHER" id="PTHR40626">
    <property type="entry name" value="MIP31509P"/>
    <property type="match status" value="1"/>
</dbReference>
<dbReference type="InterPro" id="IPR051059">
    <property type="entry name" value="VerF-like"/>
</dbReference>
<evidence type="ECO:0000256" key="4">
    <source>
        <dbReference type="ARBA" id="ARBA00022771"/>
    </source>
</evidence>
<accession>A0AAN6QPM7</accession>
<dbReference type="GeneID" id="89942136"/>
<evidence type="ECO:0000256" key="7">
    <source>
        <dbReference type="PROSITE-ProRule" id="PRU00042"/>
    </source>
</evidence>
<evidence type="ECO:0000259" key="9">
    <source>
        <dbReference type="PROSITE" id="PS50157"/>
    </source>
</evidence>
<dbReference type="GO" id="GO:0000785">
    <property type="term" value="C:chromatin"/>
    <property type="evidence" value="ECO:0007669"/>
    <property type="project" value="TreeGrafter"/>
</dbReference>
<evidence type="ECO:0000256" key="8">
    <source>
        <dbReference type="SAM" id="MobiDB-lite"/>
    </source>
</evidence>
<gene>
    <name evidence="10" type="ORF">N656DRAFT_800427</name>
</gene>
<evidence type="ECO:0000256" key="3">
    <source>
        <dbReference type="ARBA" id="ARBA00022737"/>
    </source>
</evidence>
<dbReference type="Proteomes" id="UP001302812">
    <property type="component" value="Unassembled WGS sequence"/>
</dbReference>
<dbReference type="GO" id="GO:0000981">
    <property type="term" value="F:DNA-binding transcription factor activity, RNA polymerase II-specific"/>
    <property type="evidence" value="ECO:0007669"/>
    <property type="project" value="InterPro"/>
</dbReference>
<proteinExistence type="predicted"/>
<keyword evidence="11" id="KW-1185">Reference proteome</keyword>